<evidence type="ECO:0000313" key="3">
    <source>
        <dbReference type="Proteomes" id="UP000199312"/>
    </source>
</evidence>
<proteinExistence type="predicted"/>
<name>A0A1I6SZ14_9FLAO</name>
<organism evidence="2 3">
    <name type="scientific">Lutibacter maritimus</name>
    <dbReference type="NCBI Taxonomy" id="593133"/>
    <lineage>
        <taxon>Bacteria</taxon>
        <taxon>Pseudomonadati</taxon>
        <taxon>Bacteroidota</taxon>
        <taxon>Flavobacteriia</taxon>
        <taxon>Flavobacteriales</taxon>
        <taxon>Flavobacteriaceae</taxon>
        <taxon>Lutibacter</taxon>
    </lineage>
</organism>
<protein>
    <submittedName>
        <fullName evidence="2">Uncharacterized protein</fullName>
    </submittedName>
</protein>
<keyword evidence="3" id="KW-1185">Reference proteome</keyword>
<evidence type="ECO:0000313" key="2">
    <source>
        <dbReference type="EMBL" id="SFS82132.1"/>
    </source>
</evidence>
<evidence type="ECO:0000256" key="1">
    <source>
        <dbReference type="SAM" id="MobiDB-lite"/>
    </source>
</evidence>
<feature type="region of interest" description="Disordered" evidence="1">
    <location>
        <begin position="28"/>
        <end position="57"/>
    </location>
</feature>
<dbReference type="EMBL" id="FOZP01000015">
    <property type="protein sequence ID" value="SFS82132.1"/>
    <property type="molecule type" value="Genomic_DNA"/>
</dbReference>
<dbReference type="RefSeq" id="WP_177219234.1">
    <property type="nucleotide sequence ID" value="NZ_FOZP01000015.1"/>
</dbReference>
<gene>
    <name evidence="2" type="ORF">SAMN04488006_0214</name>
</gene>
<accession>A0A1I6SZ14</accession>
<dbReference type="AlphaFoldDB" id="A0A1I6SZ14"/>
<reference evidence="3" key="1">
    <citation type="submission" date="2016-10" db="EMBL/GenBank/DDBJ databases">
        <authorList>
            <person name="Varghese N."/>
            <person name="Submissions S."/>
        </authorList>
    </citation>
    <scope>NUCLEOTIDE SEQUENCE [LARGE SCALE GENOMIC DNA]</scope>
    <source>
        <strain evidence="3">DSM 24450</strain>
    </source>
</reference>
<feature type="compositionally biased region" description="Basic and acidic residues" evidence="1">
    <location>
        <begin position="39"/>
        <end position="48"/>
    </location>
</feature>
<sequence length="57" mass="6866">MIRLIKQFNSWLRSLLLDDVDKEPDGLPSYHRKFGSKRNPVDRIENRFSKQKKHNRG</sequence>
<dbReference type="Proteomes" id="UP000199312">
    <property type="component" value="Unassembled WGS sequence"/>
</dbReference>